<dbReference type="GO" id="GO:0005886">
    <property type="term" value="C:plasma membrane"/>
    <property type="evidence" value="ECO:0007669"/>
    <property type="project" value="TreeGrafter"/>
</dbReference>
<evidence type="ECO:0000256" key="6">
    <source>
        <dbReference type="SAM" id="Phobius"/>
    </source>
</evidence>
<organism evidence="8">
    <name type="scientific">hydrothermal vent metagenome</name>
    <dbReference type="NCBI Taxonomy" id="652676"/>
    <lineage>
        <taxon>unclassified sequences</taxon>
        <taxon>metagenomes</taxon>
        <taxon>ecological metagenomes</taxon>
    </lineage>
</organism>
<comment type="similarity">
    <text evidence="2">Belongs to the GtrA family.</text>
</comment>
<gene>
    <name evidence="8" type="ORF">MNBD_CHLOROFLEXI01-198</name>
</gene>
<reference evidence="8" key="1">
    <citation type="submission" date="2018-06" db="EMBL/GenBank/DDBJ databases">
        <authorList>
            <person name="Zhirakovskaya E."/>
        </authorList>
    </citation>
    <scope>NUCLEOTIDE SEQUENCE</scope>
</reference>
<dbReference type="EMBL" id="UOEU01001102">
    <property type="protein sequence ID" value="VAW43529.1"/>
    <property type="molecule type" value="Genomic_DNA"/>
</dbReference>
<dbReference type="PANTHER" id="PTHR38459">
    <property type="entry name" value="PROPHAGE BACTOPRENOL-LINKED GLUCOSE TRANSLOCASE HOMOLOG"/>
    <property type="match status" value="1"/>
</dbReference>
<keyword evidence="4 6" id="KW-1133">Transmembrane helix</keyword>
<dbReference type="Pfam" id="PF04138">
    <property type="entry name" value="GtrA_DPMS_TM"/>
    <property type="match status" value="1"/>
</dbReference>
<dbReference type="GO" id="GO:0000271">
    <property type="term" value="P:polysaccharide biosynthetic process"/>
    <property type="evidence" value="ECO:0007669"/>
    <property type="project" value="InterPro"/>
</dbReference>
<dbReference type="PANTHER" id="PTHR38459:SF1">
    <property type="entry name" value="PROPHAGE BACTOPRENOL-LINKED GLUCOSE TRANSLOCASE HOMOLOG"/>
    <property type="match status" value="1"/>
</dbReference>
<keyword evidence="3 6" id="KW-0812">Transmembrane</keyword>
<dbReference type="InterPro" id="IPR007267">
    <property type="entry name" value="GtrA_DPMS_TM"/>
</dbReference>
<accession>A0A3B0W2K1</accession>
<feature type="transmembrane region" description="Helical" evidence="6">
    <location>
        <begin position="74"/>
        <end position="94"/>
    </location>
</feature>
<feature type="transmembrane region" description="Helical" evidence="6">
    <location>
        <begin position="25"/>
        <end position="44"/>
    </location>
</feature>
<dbReference type="AlphaFoldDB" id="A0A3B0W2K1"/>
<name>A0A3B0W2K1_9ZZZZ</name>
<keyword evidence="5 6" id="KW-0472">Membrane</keyword>
<feature type="transmembrane region" description="Helical" evidence="6">
    <location>
        <begin position="154"/>
        <end position="174"/>
    </location>
</feature>
<comment type="subcellular location">
    <subcellularLocation>
        <location evidence="1">Membrane</location>
        <topology evidence="1">Multi-pass membrane protein</topology>
    </subcellularLocation>
</comment>
<evidence type="ECO:0000256" key="2">
    <source>
        <dbReference type="ARBA" id="ARBA00009399"/>
    </source>
</evidence>
<proteinExistence type="inferred from homology"/>
<sequence>MIALFINIAARFGIKEKEAERFSKFAVVGVIGFIVDFGIFNLSLRPFEIMLANGTAVNDFFVGLGLNSEQTLSLARTFASTLSFIAAIISNFLWNRYWTYPDSRSRSVRRQLAQFTVVSLAGILIRVPIITYSHTPFTKMVANIVALEPYSIRIGDNLALMASVLVVMFWNFFINRYWTYSDVE</sequence>
<protein>
    <recommendedName>
        <fullName evidence="7">GtrA/DPMS transmembrane domain-containing protein</fullName>
    </recommendedName>
</protein>
<evidence type="ECO:0000313" key="8">
    <source>
        <dbReference type="EMBL" id="VAW43529.1"/>
    </source>
</evidence>
<evidence type="ECO:0000256" key="1">
    <source>
        <dbReference type="ARBA" id="ARBA00004141"/>
    </source>
</evidence>
<evidence type="ECO:0000256" key="4">
    <source>
        <dbReference type="ARBA" id="ARBA00022989"/>
    </source>
</evidence>
<evidence type="ECO:0000259" key="7">
    <source>
        <dbReference type="Pfam" id="PF04138"/>
    </source>
</evidence>
<evidence type="ECO:0000256" key="3">
    <source>
        <dbReference type="ARBA" id="ARBA00022692"/>
    </source>
</evidence>
<dbReference type="InterPro" id="IPR051401">
    <property type="entry name" value="GtrA_CellWall_Glycosyl"/>
</dbReference>
<evidence type="ECO:0000256" key="5">
    <source>
        <dbReference type="ARBA" id="ARBA00023136"/>
    </source>
</evidence>
<feature type="domain" description="GtrA/DPMS transmembrane" evidence="7">
    <location>
        <begin position="24"/>
        <end position="179"/>
    </location>
</feature>
<feature type="transmembrane region" description="Helical" evidence="6">
    <location>
        <begin position="115"/>
        <end position="134"/>
    </location>
</feature>